<evidence type="ECO:0000256" key="1">
    <source>
        <dbReference type="SAM" id="SignalP"/>
    </source>
</evidence>
<protein>
    <submittedName>
        <fullName evidence="2">Uncharacterized protein</fullName>
    </submittedName>
</protein>
<feature type="signal peptide" evidence="1">
    <location>
        <begin position="1"/>
        <end position="20"/>
    </location>
</feature>
<evidence type="ECO:0000313" key="3">
    <source>
        <dbReference type="Proteomes" id="UP000192578"/>
    </source>
</evidence>
<feature type="chain" id="PRO_5010741807" evidence="1">
    <location>
        <begin position="21"/>
        <end position="416"/>
    </location>
</feature>
<dbReference type="PROSITE" id="PS51257">
    <property type="entry name" value="PROKAR_LIPOPROTEIN"/>
    <property type="match status" value="1"/>
</dbReference>
<evidence type="ECO:0000313" key="2">
    <source>
        <dbReference type="EMBL" id="OQV15533.1"/>
    </source>
</evidence>
<gene>
    <name evidence="2" type="ORF">BV898_10255</name>
</gene>
<keyword evidence="1" id="KW-0732">Signal</keyword>
<keyword evidence="3" id="KW-1185">Reference proteome</keyword>
<dbReference type="Proteomes" id="UP000192578">
    <property type="component" value="Unassembled WGS sequence"/>
</dbReference>
<sequence>MKVTLSIVAILAFACRAVHADEGVFECQAVGGSNSNLECHKDGKATVIVHHLPTIDRVEYQLGNLVNGVFIPSNKDKCRCVVPAPDDSPCSANWKRKEVIIPTSVEGGTGGQLIPIVVEEDPVPNLSLDIYQRRRRAAEDKDEERVSSFTFEHDADCSGQVDVQQDKHGSYIQTVYVQIRELYATNNSQLLSVLDSPILSLKCINHVVQPKPKDVIPPPVENKNVVVCKTATFNVVAISEHVNQVPERIRVTITRDLALVEDTQQTWVVKSLNYSSDPVISDNLPRLPLAAVIGANVMKSTPNDDSFEVVTDYVVLQNASSLPIQANVGFRAAKGVLEIWRTNSSQPEPASNIKPAAIAPSPASSFFRLRDDVFHGKLDEFSGCLFGLTPAPSATVSTSWRTSKTHQTVHHPLPCR</sequence>
<proteinExistence type="predicted"/>
<reference evidence="3" key="1">
    <citation type="submission" date="2017-01" db="EMBL/GenBank/DDBJ databases">
        <title>Comparative genomics of anhydrobiosis in the tardigrade Hypsibius dujardini.</title>
        <authorList>
            <person name="Yoshida Y."/>
            <person name="Koutsovoulos G."/>
            <person name="Laetsch D."/>
            <person name="Stevens L."/>
            <person name="Kumar S."/>
            <person name="Horikawa D."/>
            <person name="Ishino K."/>
            <person name="Komine S."/>
            <person name="Tomita M."/>
            <person name="Blaxter M."/>
            <person name="Arakawa K."/>
        </authorList>
    </citation>
    <scope>NUCLEOTIDE SEQUENCE [LARGE SCALE GENOMIC DNA]</scope>
    <source>
        <strain evidence="3">Z151</strain>
    </source>
</reference>
<dbReference type="EMBL" id="MTYJ01000087">
    <property type="protein sequence ID" value="OQV15533.1"/>
    <property type="molecule type" value="Genomic_DNA"/>
</dbReference>
<comment type="caution">
    <text evidence="2">The sequence shown here is derived from an EMBL/GenBank/DDBJ whole genome shotgun (WGS) entry which is preliminary data.</text>
</comment>
<dbReference type="AlphaFoldDB" id="A0A1W0WK81"/>
<accession>A0A1W0WK81</accession>
<name>A0A1W0WK81_HYPEX</name>
<organism evidence="2 3">
    <name type="scientific">Hypsibius exemplaris</name>
    <name type="common">Freshwater tardigrade</name>
    <dbReference type="NCBI Taxonomy" id="2072580"/>
    <lineage>
        <taxon>Eukaryota</taxon>
        <taxon>Metazoa</taxon>
        <taxon>Ecdysozoa</taxon>
        <taxon>Tardigrada</taxon>
        <taxon>Eutardigrada</taxon>
        <taxon>Parachela</taxon>
        <taxon>Hypsibioidea</taxon>
        <taxon>Hypsibiidae</taxon>
        <taxon>Hypsibius</taxon>
    </lineage>
</organism>